<sequence length="74" mass="7667">GDLGGKITKISGALAGLLFILMIVNMVMKNVLNIDASGIIPFLESIEPVKTAFTVCVALIVAAVPEGLPTLVNM</sequence>
<gene>
    <name evidence="2" type="ORF">Q604_UNBC10113G0001</name>
</gene>
<keyword evidence="1" id="KW-0812">Transmembrane</keyword>
<evidence type="ECO:0000256" key="1">
    <source>
        <dbReference type="SAM" id="Phobius"/>
    </source>
</evidence>
<organism evidence="2">
    <name type="scientific">human gut metagenome</name>
    <dbReference type="NCBI Taxonomy" id="408170"/>
    <lineage>
        <taxon>unclassified sequences</taxon>
        <taxon>metagenomes</taxon>
        <taxon>organismal metagenomes</taxon>
    </lineage>
</organism>
<accession>W1Y1G0</accession>
<reference evidence="2" key="1">
    <citation type="submission" date="2013-12" db="EMBL/GenBank/DDBJ databases">
        <title>A Varibaculum cambriense genome reconstructed from a premature infant gut community with otherwise low bacterial novelty that shifts toward anaerobic metabolism during the third week of life.</title>
        <authorList>
            <person name="Brown C.T."/>
            <person name="Sharon I."/>
            <person name="Thomas B.C."/>
            <person name="Castelle C.J."/>
            <person name="Morowitz M.J."/>
            <person name="Banfield J.F."/>
        </authorList>
    </citation>
    <scope>NUCLEOTIDE SEQUENCE</scope>
</reference>
<feature type="non-terminal residue" evidence="2">
    <location>
        <position position="74"/>
    </location>
</feature>
<feature type="non-terminal residue" evidence="2">
    <location>
        <position position="1"/>
    </location>
</feature>
<dbReference type="EMBL" id="AZMM01010113">
    <property type="protein sequence ID" value="ETJ35510.1"/>
    <property type="molecule type" value="Genomic_DNA"/>
</dbReference>
<keyword evidence="1" id="KW-1133">Transmembrane helix</keyword>
<comment type="caution">
    <text evidence="2">The sequence shown here is derived from an EMBL/GenBank/DDBJ whole genome shotgun (WGS) entry which is preliminary data.</text>
</comment>
<protein>
    <submittedName>
        <fullName evidence="2">Calcium-translocating P-type atpase, pmca-type</fullName>
    </submittedName>
</protein>
<dbReference type="InterPro" id="IPR023298">
    <property type="entry name" value="ATPase_P-typ_TM_dom_sf"/>
</dbReference>
<dbReference type="SUPFAM" id="SSF81665">
    <property type="entry name" value="Calcium ATPase, transmembrane domain M"/>
    <property type="match status" value="1"/>
</dbReference>
<name>W1Y1G0_9ZZZZ</name>
<feature type="transmembrane region" description="Helical" evidence="1">
    <location>
        <begin position="12"/>
        <end position="32"/>
    </location>
</feature>
<dbReference type="Gene3D" id="1.20.1110.10">
    <property type="entry name" value="Calcium-transporting ATPase, transmembrane domain"/>
    <property type="match status" value="1"/>
</dbReference>
<dbReference type="AlphaFoldDB" id="W1Y1G0"/>
<keyword evidence="1" id="KW-0472">Membrane</keyword>
<proteinExistence type="predicted"/>
<evidence type="ECO:0000313" key="2">
    <source>
        <dbReference type="EMBL" id="ETJ35510.1"/>
    </source>
</evidence>